<evidence type="ECO:0000313" key="3">
    <source>
        <dbReference type="EMBL" id="KAL0059985.1"/>
    </source>
</evidence>
<dbReference type="Proteomes" id="UP001437256">
    <property type="component" value="Unassembled WGS sequence"/>
</dbReference>
<feature type="compositionally biased region" description="Low complexity" evidence="1">
    <location>
        <begin position="47"/>
        <end position="58"/>
    </location>
</feature>
<dbReference type="EMBL" id="JBBXMP010000197">
    <property type="protein sequence ID" value="KAL0059985.1"/>
    <property type="molecule type" value="Genomic_DNA"/>
</dbReference>
<keyword evidence="2" id="KW-1133">Transmembrane helix</keyword>
<feature type="region of interest" description="Disordered" evidence="1">
    <location>
        <begin position="441"/>
        <end position="495"/>
    </location>
</feature>
<reference evidence="3 4" key="1">
    <citation type="submission" date="2024-05" db="EMBL/GenBank/DDBJ databases">
        <title>A draft genome resource for the thread blight pathogen Marasmius tenuissimus strain MS-2.</title>
        <authorList>
            <person name="Yulfo-Soto G.E."/>
            <person name="Baruah I.K."/>
            <person name="Amoako-Attah I."/>
            <person name="Bukari Y."/>
            <person name="Meinhardt L.W."/>
            <person name="Bailey B.A."/>
            <person name="Cohen S.P."/>
        </authorList>
    </citation>
    <scope>NUCLEOTIDE SEQUENCE [LARGE SCALE GENOMIC DNA]</scope>
    <source>
        <strain evidence="3 4">MS-2</strain>
    </source>
</reference>
<feature type="compositionally biased region" description="Polar residues" evidence="1">
    <location>
        <begin position="444"/>
        <end position="472"/>
    </location>
</feature>
<sequence length="1155" mass="123176">MAISTPATSSRRRNSTSNGSDAPKSTAYETPSRSSSRAGGVLSPPLSTATSTGYASSTVNGAGSSAKMNVVTRVAIEGKAKPGRDGAAVNMYLKAAFGLSPPPSESSSIPIASSSSRAAKGKTVNGSNSSDSIGPVDPSYSGEILVTGYHISYVLPKLFPPRYPEVDGSGTSSVRSSGKYGSRRLSIGDRDRFQAQFVAAIELWVPFVSQPPRSPYLLSIPTPRCLHNNVKLRIFPPVTSNTSASLASLSSLDEDSAGSWDLASDPHVTRAATSSTRSRASSNGYGQNSYHGNEADDESSDSSTAGFSYGCGIQGSFPSTERIRVRWAKPVKNIDIPRHGSLDNSMSSVDTGRRRVGVKSAKGEMTCVVKGKTVMPEGTEGVVMDVEYKGTCKDIWYPGVATLLGMDIGLEAKNSDVSWFRGEGSLGAGWDINGGTGYTGFDVGNSSNPRQTTGRFDSMESNSSNPQIQDIPTSPPGAPGSFLSRQNSSSSSLLRAPLPGTISVGEYSFEGSNPTSDPAASVASTQMSSIGSLSTSVNLTESVVSRDPGYPITLHLNINELLPPAKNEFTFSIKGTILIVPRTRFSSRVNGSSKHSTSGAESDETTSASGHDDREILPVTLPRFTVLAADKESTTIVVRNEIPGNGASVEVYNPNGDIHSDAQVRKTVLQKNGFTKCSEGGGRIAIKMPLHGYINGHAGGYLHAPGGSRTPNDSGRSSPVLSRAASHANLTKYGVTVTQKMRPKRDGELMIPWVDARITTLVSDGGDATYAVRVRLPAPAEMSGNDWLEFGLAKSGAVPSSPMVTGSDKPPNLNIVGVSVDGVPVKYETTAAAMKDESPRGVGFEEMSSREWISWVRVRVGGVGGGIVSIDYVVKEEESERKKGKRRLGAGVPVDVYLPSFALPVGSFEVLVEGQNVSSLQSNFSYTSSLSSGSRLIHHTTEPFFYPQVSFLSLPYPKSSTSALFRYLKLCFMIALISFFVSFLYRLQLDLARVDRSVEILRRSYARNAAPDWDTPPETVTVTTTMYPPSSSPPQWDWFGGDEATNTVTARPSTVVEAAPASVETSGTSASSPQSVSEFSDDAFSEEGDHEYHGSYDILAEQSPSFIETFGLMPYQKVMNFTWGDLKPVAETISHAMGILWQIARKVYHYPLDPP</sequence>
<comment type="caution">
    <text evidence="3">The sequence shown here is derived from an EMBL/GenBank/DDBJ whole genome shotgun (WGS) entry which is preliminary data.</text>
</comment>
<feature type="region of interest" description="Disordered" evidence="1">
    <location>
        <begin position="1"/>
        <end position="62"/>
    </location>
</feature>
<feature type="compositionally biased region" description="Low complexity" evidence="1">
    <location>
        <begin position="105"/>
        <end position="116"/>
    </location>
</feature>
<keyword evidence="3" id="KW-0689">Ribosomal protein</keyword>
<dbReference type="GO" id="GO:0005840">
    <property type="term" value="C:ribosome"/>
    <property type="evidence" value="ECO:0007669"/>
    <property type="project" value="UniProtKB-KW"/>
</dbReference>
<feature type="compositionally biased region" description="Polar residues" evidence="1">
    <location>
        <begin position="588"/>
        <end position="609"/>
    </location>
</feature>
<keyword evidence="3" id="KW-0687">Ribonucleoprotein</keyword>
<proteinExistence type="predicted"/>
<keyword evidence="4" id="KW-1185">Reference proteome</keyword>
<feature type="compositionally biased region" description="Low complexity" evidence="1">
    <location>
        <begin position="481"/>
        <end position="494"/>
    </location>
</feature>
<keyword evidence="2" id="KW-0812">Transmembrane</keyword>
<evidence type="ECO:0000256" key="1">
    <source>
        <dbReference type="SAM" id="MobiDB-lite"/>
    </source>
</evidence>
<feature type="region of interest" description="Disordered" evidence="1">
    <location>
        <begin position="257"/>
        <end position="303"/>
    </location>
</feature>
<protein>
    <submittedName>
        <fullName evidence="3">60S acidic ribosomal protein P1</fullName>
    </submittedName>
</protein>
<name>A0ABR2ZE97_9AGAR</name>
<feature type="compositionally biased region" description="Polar residues" evidence="1">
    <location>
        <begin position="27"/>
        <end position="37"/>
    </location>
</feature>
<gene>
    <name evidence="3" type="primary">RPA1_1</name>
    <name evidence="3" type="ORF">AAF712_013221</name>
</gene>
<keyword evidence="2" id="KW-0472">Membrane</keyword>
<feature type="transmembrane region" description="Helical" evidence="2">
    <location>
        <begin position="967"/>
        <end position="987"/>
    </location>
</feature>
<feature type="region of interest" description="Disordered" evidence="1">
    <location>
        <begin position="100"/>
        <end position="133"/>
    </location>
</feature>
<feature type="region of interest" description="Disordered" evidence="1">
    <location>
        <begin position="588"/>
        <end position="615"/>
    </location>
</feature>
<accession>A0ABR2ZE97</accession>
<evidence type="ECO:0000313" key="4">
    <source>
        <dbReference type="Proteomes" id="UP001437256"/>
    </source>
</evidence>
<feature type="compositionally biased region" description="Low complexity" evidence="1">
    <location>
        <begin position="269"/>
        <end position="282"/>
    </location>
</feature>
<organism evidence="3 4">
    <name type="scientific">Marasmius tenuissimus</name>
    <dbReference type="NCBI Taxonomy" id="585030"/>
    <lineage>
        <taxon>Eukaryota</taxon>
        <taxon>Fungi</taxon>
        <taxon>Dikarya</taxon>
        <taxon>Basidiomycota</taxon>
        <taxon>Agaricomycotina</taxon>
        <taxon>Agaricomycetes</taxon>
        <taxon>Agaricomycetidae</taxon>
        <taxon>Agaricales</taxon>
        <taxon>Marasmiineae</taxon>
        <taxon>Marasmiaceae</taxon>
        <taxon>Marasmius</taxon>
    </lineage>
</organism>
<feature type="compositionally biased region" description="Low complexity" evidence="1">
    <location>
        <begin position="1"/>
        <end position="20"/>
    </location>
</feature>
<evidence type="ECO:0000256" key="2">
    <source>
        <dbReference type="SAM" id="Phobius"/>
    </source>
</evidence>